<protein>
    <submittedName>
        <fullName evidence="2">Pre-rRNA-processing PNO1</fullName>
    </submittedName>
</protein>
<dbReference type="EMBL" id="JAAQPF010001364">
    <property type="protein sequence ID" value="KAF5688165.1"/>
    <property type="molecule type" value="Genomic_DNA"/>
</dbReference>
<evidence type="ECO:0000256" key="1">
    <source>
        <dbReference type="SAM" id="MobiDB-lite"/>
    </source>
</evidence>
<name>A0A8H5UCV5_9HYPO</name>
<dbReference type="Proteomes" id="UP000532311">
    <property type="component" value="Unassembled WGS sequence"/>
</dbReference>
<reference evidence="2 3" key="1">
    <citation type="submission" date="2020-05" db="EMBL/GenBank/DDBJ databases">
        <title>Identification and distribution of gene clusters putatively required for synthesis of sphingolipid metabolism inhibitors in phylogenetically diverse species of the filamentous fungus Fusarium.</title>
        <authorList>
            <person name="Kim H.-S."/>
            <person name="Busman M."/>
            <person name="Brown D.W."/>
            <person name="Divon H."/>
            <person name="Uhlig S."/>
            <person name="Proctor R.H."/>
        </authorList>
    </citation>
    <scope>NUCLEOTIDE SEQUENCE [LARGE SCALE GENOMIC DNA]</scope>
    <source>
        <strain evidence="2 3">NRRL 26131</strain>
    </source>
</reference>
<proteinExistence type="predicted"/>
<dbReference type="AlphaFoldDB" id="A0A8H5UCV5"/>
<feature type="region of interest" description="Disordered" evidence="1">
    <location>
        <begin position="1"/>
        <end position="24"/>
    </location>
</feature>
<organism evidence="2 3">
    <name type="scientific">Fusarium globosum</name>
    <dbReference type="NCBI Taxonomy" id="78864"/>
    <lineage>
        <taxon>Eukaryota</taxon>
        <taxon>Fungi</taxon>
        <taxon>Dikarya</taxon>
        <taxon>Ascomycota</taxon>
        <taxon>Pezizomycotina</taxon>
        <taxon>Sordariomycetes</taxon>
        <taxon>Hypocreomycetidae</taxon>
        <taxon>Hypocreales</taxon>
        <taxon>Nectriaceae</taxon>
        <taxon>Fusarium</taxon>
        <taxon>Fusarium fujikuroi species complex</taxon>
    </lineage>
</organism>
<sequence length="24" mass="2443">MPAPTALKNAEDAPPAVDVPLPVE</sequence>
<evidence type="ECO:0000313" key="2">
    <source>
        <dbReference type="EMBL" id="KAF5688165.1"/>
    </source>
</evidence>
<comment type="caution">
    <text evidence="2">The sequence shown here is derived from an EMBL/GenBank/DDBJ whole genome shotgun (WGS) entry which is preliminary data.</text>
</comment>
<feature type="compositionally biased region" description="Low complexity" evidence="1">
    <location>
        <begin position="12"/>
        <end position="24"/>
    </location>
</feature>
<accession>A0A8H5UCV5</accession>
<keyword evidence="3" id="KW-1185">Reference proteome</keyword>
<gene>
    <name evidence="2" type="ORF">FGLOB1_14719</name>
</gene>
<evidence type="ECO:0000313" key="3">
    <source>
        <dbReference type="Proteomes" id="UP000532311"/>
    </source>
</evidence>
<feature type="non-terminal residue" evidence="2">
    <location>
        <position position="24"/>
    </location>
</feature>